<sequence>MPCHWQPRGERRCNGVKEPGTIFCEEHICHNEKCPEQMLNYDTWWCEKPDINTTSTIIYVHVY</sequence>
<name>A0A4Z1H503_9HELO</name>
<comment type="caution">
    <text evidence="1">The sequence shown here is derived from an EMBL/GenBank/DDBJ whole genome shotgun (WGS) entry which is preliminary data.</text>
</comment>
<dbReference type="AlphaFoldDB" id="A0A4Z1H503"/>
<evidence type="ECO:0000313" key="1">
    <source>
        <dbReference type="EMBL" id="TGO44068.1"/>
    </source>
</evidence>
<reference evidence="1 2" key="1">
    <citation type="submission" date="2017-12" db="EMBL/GenBank/DDBJ databases">
        <title>Comparative genomics of Botrytis spp.</title>
        <authorList>
            <person name="Valero-Jimenez C.A."/>
            <person name="Tapia P."/>
            <person name="Veloso J."/>
            <person name="Silva-Moreno E."/>
            <person name="Staats M."/>
            <person name="Valdes J.H."/>
            <person name="Van Kan J.A.L."/>
        </authorList>
    </citation>
    <scope>NUCLEOTIDE SEQUENCE [LARGE SCALE GENOMIC DNA]</scope>
    <source>
        <strain evidence="1 2">MUCL2120</strain>
    </source>
</reference>
<accession>A0A4Z1H503</accession>
<dbReference type="EMBL" id="PQXJ01000960">
    <property type="protein sequence ID" value="TGO44068.1"/>
    <property type="molecule type" value="Genomic_DNA"/>
</dbReference>
<dbReference type="Proteomes" id="UP000297452">
    <property type="component" value="Unassembled WGS sequence"/>
</dbReference>
<organism evidence="1 2">
    <name type="scientific">Botryotinia narcissicola</name>
    <dbReference type="NCBI Taxonomy" id="278944"/>
    <lineage>
        <taxon>Eukaryota</taxon>
        <taxon>Fungi</taxon>
        <taxon>Dikarya</taxon>
        <taxon>Ascomycota</taxon>
        <taxon>Pezizomycotina</taxon>
        <taxon>Leotiomycetes</taxon>
        <taxon>Helotiales</taxon>
        <taxon>Sclerotiniaceae</taxon>
        <taxon>Botryotinia</taxon>
    </lineage>
</organism>
<protein>
    <submittedName>
        <fullName evidence="1">Uncharacterized protein</fullName>
    </submittedName>
</protein>
<dbReference type="OrthoDB" id="3551800at2759"/>
<evidence type="ECO:0000313" key="2">
    <source>
        <dbReference type="Proteomes" id="UP000297452"/>
    </source>
</evidence>
<gene>
    <name evidence="1" type="ORF">BOTNAR_0965g00010</name>
</gene>
<proteinExistence type="predicted"/>
<keyword evidence="2" id="KW-1185">Reference proteome</keyword>